<organism evidence="11 12">
    <name type="scientific">Cryptotermes secundus</name>
    <dbReference type="NCBI Taxonomy" id="105785"/>
    <lineage>
        <taxon>Eukaryota</taxon>
        <taxon>Metazoa</taxon>
        <taxon>Ecdysozoa</taxon>
        <taxon>Arthropoda</taxon>
        <taxon>Hexapoda</taxon>
        <taxon>Insecta</taxon>
        <taxon>Pterygota</taxon>
        <taxon>Neoptera</taxon>
        <taxon>Polyneoptera</taxon>
        <taxon>Dictyoptera</taxon>
        <taxon>Blattodea</taxon>
        <taxon>Blattoidea</taxon>
        <taxon>Termitoidae</taxon>
        <taxon>Kalotermitidae</taxon>
        <taxon>Cryptotermitinae</taxon>
        <taxon>Cryptotermes</taxon>
    </lineage>
</organism>
<reference evidence="11 12" key="1">
    <citation type="submission" date="2017-12" db="EMBL/GenBank/DDBJ databases">
        <title>Hemimetabolous genomes reveal molecular basis of termite eusociality.</title>
        <authorList>
            <person name="Harrison M.C."/>
            <person name="Jongepier E."/>
            <person name="Robertson H.M."/>
            <person name="Arning N."/>
            <person name="Bitard-Feildel T."/>
            <person name="Chao H."/>
            <person name="Childers C.P."/>
            <person name="Dinh H."/>
            <person name="Doddapaneni H."/>
            <person name="Dugan S."/>
            <person name="Gowin J."/>
            <person name="Greiner C."/>
            <person name="Han Y."/>
            <person name="Hu H."/>
            <person name="Hughes D.S.T."/>
            <person name="Huylmans A.-K."/>
            <person name="Kemena C."/>
            <person name="Kremer L.P.M."/>
            <person name="Lee S.L."/>
            <person name="Lopez-Ezquerra A."/>
            <person name="Mallet L."/>
            <person name="Monroy-Kuhn J.M."/>
            <person name="Moser A."/>
            <person name="Murali S.C."/>
            <person name="Muzny D.M."/>
            <person name="Otani S."/>
            <person name="Piulachs M.-D."/>
            <person name="Poelchau M."/>
            <person name="Qu J."/>
            <person name="Schaub F."/>
            <person name="Wada-Katsumata A."/>
            <person name="Worley K.C."/>
            <person name="Xie Q."/>
            <person name="Ylla G."/>
            <person name="Poulsen M."/>
            <person name="Gibbs R.A."/>
            <person name="Schal C."/>
            <person name="Richards S."/>
            <person name="Belles X."/>
            <person name="Korb J."/>
            <person name="Bornberg-Bauer E."/>
        </authorList>
    </citation>
    <scope>NUCLEOTIDE SEQUENCE [LARGE SCALE GENOMIC DNA]</scope>
    <source>
        <tissue evidence="11">Whole body</tissue>
    </source>
</reference>
<dbReference type="SMART" id="SM00356">
    <property type="entry name" value="ZnF_C3H1"/>
    <property type="match status" value="1"/>
</dbReference>
<evidence type="ECO:0000256" key="4">
    <source>
        <dbReference type="ARBA" id="ARBA00022833"/>
    </source>
</evidence>
<proteinExistence type="predicted"/>
<protein>
    <recommendedName>
        <fullName evidence="7">Nucleoporin NUP42</fullName>
    </recommendedName>
    <alternativeName>
        <fullName evidence="8">Nucleoporin-like protein 2</fullName>
    </alternativeName>
</protein>
<dbReference type="InterPro" id="IPR041367">
    <property type="entry name" value="Znf-CCCH_4"/>
</dbReference>
<evidence type="ECO:0000256" key="8">
    <source>
        <dbReference type="ARBA" id="ARBA00042384"/>
    </source>
</evidence>
<dbReference type="Gene3D" id="4.10.1000.10">
    <property type="entry name" value="Zinc finger, CCCH-type"/>
    <property type="match status" value="1"/>
</dbReference>
<feature type="domain" description="C3H1-type" evidence="10">
    <location>
        <begin position="1"/>
        <end position="25"/>
    </location>
</feature>
<evidence type="ECO:0000313" key="11">
    <source>
        <dbReference type="EMBL" id="PNF19626.1"/>
    </source>
</evidence>
<dbReference type="InterPro" id="IPR036855">
    <property type="entry name" value="Znf_CCCH_sf"/>
</dbReference>
<dbReference type="STRING" id="105785.A0A2J7PTG4"/>
<dbReference type="AlphaFoldDB" id="A0A2J7PTG4"/>
<feature type="zinc finger region" description="C3H1-type" evidence="9">
    <location>
        <begin position="1"/>
        <end position="25"/>
    </location>
</feature>
<keyword evidence="2 9" id="KW-0479">Metal-binding</keyword>
<dbReference type="SUPFAM" id="SSF90229">
    <property type="entry name" value="CCCH zinc finger"/>
    <property type="match status" value="1"/>
</dbReference>
<evidence type="ECO:0000256" key="7">
    <source>
        <dbReference type="ARBA" id="ARBA00039886"/>
    </source>
</evidence>
<dbReference type="Pfam" id="PF18044">
    <property type="entry name" value="zf-CCCH_4"/>
    <property type="match status" value="1"/>
</dbReference>
<evidence type="ECO:0000259" key="10">
    <source>
        <dbReference type="PROSITE" id="PS50103"/>
    </source>
</evidence>
<name>A0A2J7PTG4_9NEOP</name>
<dbReference type="GO" id="GO:0008270">
    <property type="term" value="F:zinc ion binding"/>
    <property type="evidence" value="ECO:0007669"/>
    <property type="project" value="UniProtKB-KW"/>
</dbReference>
<comment type="caution">
    <text evidence="11">The sequence shown here is derived from an EMBL/GenBank/DDBJ whole genome shotgun (WGS) entry which is preliminary data.</text>
</comment>
<dbReference type="InterPro" id="IPR000571">
    <property type="entry name" value="Znf_CCCH"/>
</dbReference>
<comment type="subcellular location">
    <subcellularLocation>
        <location evidence="1">Nucleus membrane</location>
        <topology evidence="1">Peripheral membrane protein</topology>
        <orientation evidence="1">Cytoplasmic side</orientation>
    </subcellularLocation>
</comment>
<evidence type="ECO:0000256" key="9">
    <source>
        <dbReference type="PROSITE-ProRule" id="PRU00723"/>
    </source>
</evidence>
<evidence type="ECO:0000256" key="1">
    <source>
        <dbReference type="ARBA" id="ARBA00004335"/>
    </source>
</evidence>
<evidence type="ECO:0000313" key="12">
    <source>
        <dbReference type="Proteomes" id="UP000235965"/>
    </source>
</evidence>
<dbReference type="Proteomes" id="UP000235965">
    <property type="component" value="Unassembled WGS sequence"/>
</dbReference>
<keyword evidence="4 9" id="KW-0862">Zinc</keyword>
<dbReference type="OrthoDB" id="20729at2759"/>
<evidence type="ECO:0000256" key="2">
    <source>
        <dbReference type="ARBA" id="ARBA00022723"/>
    </source>
</evidence>
<evidence type="ECO:0000256" key="5">
    <source>
        <dbReference type="ARBA" id="ARBA00023242"/>
    </source>
</evidence>
<evidence type="ECO:0000256" key="6">
    <source>
        <dbReference type="ARBA" id="ARBA00037262"/>
    </source>
</evidence>
<dbReference type="InParanoid" id="A0A2J7PTG4"/>
<dbReference type="PROSITE" id="PS50103">
    <property type="entry name" value="ZF_C3H1"/>
    <property type="match status" value="1"/>
</dbReference>
<evidence type="ECO:0000256" key="3">
    <source>
        <dbReference type="ARBA" id="ARBA00022771"/>
    </source>
</evidence>
<dbReference type="InterPro" id="IPR051767">
    <property type="entry name" value="Nucleoporin_NUP42"/>
</dbReference>
<dbReference type="FunCoup" id="A0A2J7PTG4">
    <property type="interactions" value="78"/>
</dbReference>
<comment type="function">
    <text evidence="6">Required for the export of mRNAs containing poly(A) tails from the nucleus into the cytoplasm.</text>
</comment>
<gene>
    <name evidence="11" type="ORF">B7P43_G01089</name>
</gene>
<keyword evidence="5" id="KW-0539">Nucleus</keyword>
<dbReference type="GO" id="GO:0031965">
    <property type="term" value="C:nuclear membrane"/>
    <property type="evidence" value="ECO:0007669"/>
    <property type="project" value="UniProtKB-SubCell"/>
</dbReference>
<dbReference type="PANTHER" id="PTHR46527">
    <property type="entry name" value="NUCLEOPORIN-LIKE PROTEIN 2"/>
    <property type="match status" value="1"/>
</dbReference>
<sequence length="337" mass="37351">MVICKYYLQGTCKFGSNCRFEHRRSDYSASGGGRFGAQQFTPNNYYNHGRNPGAYRVGNASHDFEEIVQMVMQEVVQSEKGNQWPLTCFSPIKERACFPGWVDYSPEEIRWKMYEAAQNGTLPECQRQVAELYDAARLRRQSILNPNSEVCNIIQKILRGEKIETETSFSFLQAATQVSNRNLASWSSSNYGNSQQQNPVSSNFVFSLPQLGGSSEHTAVQQQPSGFYSNVQVTPNIGIHSSSIFSSSSDVQVPLGTVAQDSSSFQTEWPSGSVLHGSGSDFSSSVTWNKTENTTADNSLYSSQAELSEDELNAYIAQTFTIGKVPTKPPPKELCAL</sequence>
<keyword evidence="12" id="KW-1185">Reference proteome</keyword>
<dbReference type="EMBL" id="NEVH01021572">
    <property type="protein sequence ID" value="PNF19626.1"/>
    <property type="molecule type" value="Genomic_DNA"/>
</dbReference>
<accession>A0A2J7PTG4</accession>
<keyword evidence="3 9" id="KW-0863">Zinc-finger</keyword>
<dbReference type="PANTHER" id="PTHR46527:SF1">
    <property type="entry name" value="NUCLEOPORIN NUP42"/>
    <property type="match status" value="1"/>
</dbReference>